<dbReference type="GO" id="GO:0016887">
    <property type="term" value="F:ATP hydrolysis activity"/>
    <property type="evidence" value="ECO:0007669"/>
    <property type="project" value="InterPro"/>
</dbReference>
<evidence type="ECO:0000313" key="5">
    <source>
        <dbReference type="EMBL" id="GED67667.1"/>
    </source>
</evidence>
<dbReference type="Pfam" id="PF00005">
    <property type="entry name" value="ABC_tran"/>
    <property type="match status" value="1"/>
</dbReference>
<evidence type="ECO:0000313" key="6">
    <source>
        <dbReference type="EMBL" id="KNB74682.1"/>
    </source>
</evidence>
<evidence type="ECO:0000259" key="4">
    <source>
        <dbReference type="PROSITE" id="PS50893"/>
    </source>
</evidence>
<dbReference type="CDD" id="cd03293">
    <property type="entry name" value="ABC_NrtD_SsuB_transporters"/>
    <property type="match status" value="1"/>
</dbReference>
<dbReference type="STRING" id="54915.ADS79_03090"/>
<name>A0A0K9Z1D9_9BACL</name>
<dbReference type="InterPro" id="IPR050166">
    <property type="entry name" value="ABC_transporter_ATP-bind"/>
</dbReference>
<feature type="domain" description="ABC transporter" evidence="4">
    <location>
        <begin position="6"/>
        <end position="243"/>
    </location>
</feature>
<comment type="caution">
    <text evidence="6">The sequence shown here is derived from an EMBL/GenBank/DDBJ whole genome shotgun (WGS) entry which is preliminary data.</text>
</comment>
<dbReference type="EMBL" id="BJON01000006">
    <property type="protein sequence ID" value="GED67667.1"/>
    <property type="molecule type" value="Genomic_DNA"/>
</dbReference>
<dbReference type="PANTHER" id="PTHR42788">
    <property type="entry name" value="TAURINE IMPORT ATP-BINDING PROTEIN-RELATED"/>
    <property type="match status" value="1"/>
</dbReference>
<dbReference type="Gene3D" id="3.40.50.300">
    <property type="entry name" value="P-loop containing nucleotide triphosphate hydrolases"/>
    <property type="match status" value="1"/>
</dbReference>
<evidence type="ECO:0000313" key="7">
    <source>
        <dbReference type="Proteomes" id="UP000036834"/>
    </source>
</evidence>
<proteinExistence type="predicted"/>
<keyword evidence="8" id="KW-1185">Reference proteome</keyword>
<accession>A0A0K9Z1D9</accession>
<organism evidence="6 7">
    <name type="scientific">Brevibacillus reuszeri</name>
    <dbReference type="NCBI Taxonomy" id="54915"/>
    <lineage>
        <taxon>Bacteria</taxon>
        <taxon>Bacillati</taxon>
        <taxon>Bacillota</taxon>
        <taxon>Bacilli</taxon>
        <taxon>Bacillales</taxon>
        <taxon>Paenibacillaceae</taxon>
        <taxon>Brevibacillus</taxon>
    </lineage>
</organism>
<dbReference type="InterPro" id="IPR027417">
    <property type="entry name" value="P-loop_NTPase"/>
</dbReference>
<keyword evidence="3 5" id="KW-0067">ATP-binding</keyword>
<dbReference type="InterPro" id="IPR003439">
    <property type="entry name" value="ABC_transporter-like_ATP-bd"/>
</dbReference>
<dbReference type="PROSITE" id="PS50893">
    <property type="entry name" value="ABC_TRANSPORTER_2"/>
    <property type="match status" value="1"/>
</dbReference>
<dbReference type="OrthoDB" id="18967at2"/>
<dbReference type="InterPro" id="IPR017871">
    <property type="entry name" value="ABC_transporter-like_CS"/>
</dbReference>
<evidence type="ECO:0000256" key="2">
    <source>
        <dbReference type="ARBA" id="ARBA00022741"/>
    </source>
</evidence>
<dbReference type="PROSITE" id="PS00211">
    <property type="entry name" value="ABC_TRANSPORTER_1"/>
    <property type="match status" value="1"/>
</dbReference>
<keyword evidence="1" id="KW-0813">Transport</keyword>
<dbReference type="PANTHER" id="PTHR42788:SF13">
    <property type="entry name" value="ALIPHATIC SULFONATES IMPORT ATP-BINDING PROTEIN SSUB"/>
    <property type="match status" value="1"/>
</dbReference>
<dbReference type="GO" id="GO:0005524">
    <property type="term" value="F:ATP binding"/>
    <property type="evidence" value="ECO:0007669"/>
    <property type="project" value="UniProtKB-KW"/>
</dbReference>
<dbReference type="PATRIC" id="fig|54915.3.peg.5794"/>
<reference evidence="7" key="1">
    <citation type="submission" date="2015-07" db="EMBL/GenBank/DDBJ databases">
        <title>Genome sequencing project for genomic taxonomy and phylogenomics of Bacillus-like bacteria.</title>
        <authorList>
            <person name="Liu B."/>
            <person name="Wang J."/>
            <person name="Zhu Y."/>
            <person name="Liu G."/>
            <person name="Chen Q."/>
            <person name="Chen Z."/>
            <person name="Lan J."/>
            <person name="Che J."/>
            <person name="Ge C."/>
            <person name="Shi H."/>
            <person name="Pan Z."/>
            <person name="Liu X."/>
        </authorList>
    </citation>
    <scope>NUCLEOTIDE SEQUENCE [LARGE SCALE GENOMIC DNA]</scope>
    <source>
        <strain evidence="7">DSM 9887</strain>
    </source>
</reference>
<dbReference type="AlphaFoldDB" id="A0A0K9Z1D9"/>
<evidence type="ECO:0000256" key="3">
    <source>
        <dbReference type="ARBA" id="ARBA00022840"/>
    </source>
</evidence>
<evidence type="ECO:0000313" key="8">
    <source>
        <dbReference type="Proteomes" id="UP000319578"/>
    </source>
</evidence>
<dbReference type="InterPro" id="IPR003593">
    <property type="entry name" value="AAA+_ATPase"/>
</dbReference>
<keyword evidence="2" id="KW-0547">Nucleotide-binding</keyword>
<dbReference type="SUPFAM" id="SSF52540">
    <property type="entry name" value="P-loop containing nucleoside triphosphate hydrolases"/>
    <property type="match status" value="1"/>
</dbReference>
<gene>
    <name evidence="6" type="ORF">ADS79_03090</name>
    <name evidence="5" type="ORF">BRE01_13690</name>
</gene>
<dbReference type="SMART" id="SM00382">
    <property type="entry name" value="AAA"/>
    <property type="match status" value="1"/>
</dbReference>
<reference evidence="6" key="2">
    <citation type="submission" date="2015-07" db="EMBL/GenBank/DDBJ databases">
        <title>MeaNS - Measles Nucleotide Surveillance Program.</title>
        <authorList>
            <person name="Tran T."/>
            <person name="Druce J."/>
        </authorList>
    </citation>
    <scope>NUCLEOTIDE SEQUENCE</scope>
    <source>
        <strain evidence="6">DSM 9887</strain>
    </source>
</reference>
<protein>
    <submittedName>
        <fullName evidence="5">ABC transporter ATP-binding protein</fullName>
    </submittedName>
</protein>
<dbReference type="RefSeq" id="WP_049736935.1">
    <property type="nucleotide sequence ID" value="NZ_BJON01000006.1"/>
</dbReference>
<reference evidence="5 8" key="3">
    <citation type="submission" date="2019-06" db="EMBL/GenBank/DDBJ databases">
        <title>Whole genome shotgun sequence of Brevibacillus reuszeri NBRC 15719.</title>
        <authorList>
            <person name="Hosoyama A."/>
            <person name="Uohara A."/>
            <person name="Ohji S."/>
            <person name="Ichikawa N."/>
        </authorList>
    </citation>
    <scope>NUCLEOTIDE SEQUENCE [LARGE SCALE GENOMIC DNA]</scope>
    <source>
        <strain evidence="5 8">NBRC 15719</strain>
    </source>
</reference>
<dbReference type="Proteomes" id="UP000036834">
    <property type="component" value="Unassembled WGS sequence"/>
</dbReference>
<dbReference type="Proteomes" id="UP000319578">
    <property type="component" value="Unassembled WGS sequence"/>
</dbReference>
<evidence type="ECO:0000256" key="1">
    <source>
        <dbReference type="ARBA" id="ARBA00022448"/>
    </source>
</evidence>
<sequence>MQNPKIKLVDVTKVFKTRSKDIVAVRDVNMEVYPGDFVAILGPSGCGKSTIIRMLNDIIQPSSGEMYIDGREITGRKMSRDLMKKMGFIFQQPNLFPWLTVRQNVALPLKVFGLQGKEWEQNVDKLIEMAGLKKYEHAYPAEISGGMMQKAGVIRAMVHEPEILLMDEPFGALDELTREQLDLELLTIWEQTGKTIIFITHEVEEAVLLASRVYVMSTNPGRIVAEVEIDLPRPRTLEMIEYERFITYEMELTSMIGKVELRHIK</sequence>
<dbReference type="EMBL" id="LGIQ01000002">
    <property type="protein sequence ID" value="KNB74682.1"/>
    <property type="molecule type" value="Genomic_DNA"/>
</dbReference>